<evidence type="ECO:0000256" key="2">
    <source>
        <dbReference type="ARBA" id="ARBA00004667"/>
    </source>
</evidence>
<dbReference type="Proteomes" id="UP000199046">
    <property type="component" value="Unassembled WGS sequence"/>
</dbReference>
<evidence type="ECO:0000256" key="8">
    <source>
        <dbReference type="HAMAP-Rule" id="MF_00125"/>
    </source>
</evidence>
<dbReference type="GO" id="GO:0000105">
    <property type="term" value="P:L-histidine biosynthetic process"/>
    <property type="evidence" value="ECO:0007669"/>
    <property type="project" value="UniProtKB-UniRule"/>
</dbReference>
<evidence type="ECO:0000256" key="9">
    <source>
        <dbReference type="PIRSR" id="PIRSR001549-1"/>
    </source>
</evidence>
<feature type="domain" description="Class II Histidinyl-tRNA synthetase (HisRS)-like catalytic core" evidence="10">
    <location>
        <begin position="12"/>
        <end position="323"/>
    </location>
</feature>
<feature type="binding site" evidence="9">
    <location>
        <position position="126"/>
    </location>
    <ligand>
        <name>L-histidine</name>
        <dbReference type="ChEBI" id="CHEBI:57595"/>
    </ligand>
</feature>
<comment type="subcellular location">
    <subcellularLocation>
        <location evidence="1 8">Cytoplasm</location>
    </subcellularLocation>
</comment>
<feature type="binding site" evidence="9">
    <location>
        <begin position="83"/>
        <end position="85"/>
    </location>
    <ligand>
        <name>L-histidine</name>
        <dbReference type="ChEBI" id="CHEBI:57595"/>
    </ligand>
</feature>
<dbReference type="GO" id="GO:0004821">
    <property type="term" value="F:histidine-tRNA ligase activity"/>
    <property type="evidence" value="ECO:0007669"/>
    <property type="project" value="TreeGrafter"/>
</dbReference>
<dbReference type="InterPro" id="IPR045864">
    <property type="entry name" value="aa-tRNA-synth_II/BPL/LPL"/>
</dbReference>
<reference evidence="12" key="1">
    <citation type="submission" date="2016-10" db="EMBL/GenBank/DDBJ databases">
        <authorList>
            <person name="Varghese N."/>
            <person name="Submissions S."/>
        </authorList>
    </citation>
    <scope>NUCLEOTIDE SEQUENCE [LARGE SCALE GENOMIC DNA]</scope>
    <source>
        <strain evidence="12">DSM 23439</strain>
    </source>
</reference>
<keyword evidence="8" id="KW-0368">Histidine biosynthesis</keyword>
<dbReference type="InterPro" id="IPR041715">
    <property type="entry name" value="HisRS-like_core"/>
</dbReference>
<dbReference type="InterPro" id="IPR004516">
    <property type="entry name" value="HisRS/HisZ"/>
</dbReference>
<proteinExistence type="inferred from homology"/>
<feature type="binding site" evidence="9">
    <location>
        <position position="112"/>
    </location>
    <ligand>
        <name>L-histidine</name>
        <dbReference type="ChEBI" id="CHEBI:57595"/>
    </ligand>
</feature>
<dbReference type="PIRSF" id="PIRSF001549">
    <property type="entry name" value="His-tRNA_synth"/>
    <property type="match status" value="1"/>
</dbReference>
<dbReference type="STRING" id="402385.SAMN05421848_1206"/>
<dbReference type="NCBIfam" id="NF009086">
    <property type="entry name" value="PRK12421.1"/>
    <property type="match status" value="1"/>
</dbReference>
<evidence type="ECO:0000259" key="10">
    <source>
        <dbReference type="Pfam" id="PF13393"/>
    </source>
</evidence>
<evidence type="ECO:0000256" key="6">
    <source>
        <dbReference type="ARBA" id="ARBA00022490"/>
    </source>
</evidence>
<keyword evidence="11" id="KW-0328">Glycosyltransferase</keyword>
<dbReference type="GO" id="GO:0006427">
    <property type="term" value="P:histidyl-tRNA aminoacylation"/>
    <property type="evidence" value="ECO:0007669"/>
    <property type="project" value="TreeGrafter"/>
</dbReference>
<feature type="binding site" evidence="9">
    <location>
        <position position="130"/>
    </location>
    <ligand>
        <name>L-histidine</name>
        <dbReference type="ChEBI" id="CHEBI:57595"/>
    </ligand>
</feature>
<dbReference type="RefSeq" id="WP_090131734.1">
    <property type="nucleotide sequence ID" value="NZ_FOLY01000002.1"/>
</dbReference>
<dbReference type="SUPFAM" id="SSF55681">
    <property type="entry name" value="Class II aaRS and biotin synthetases"/>
    <property type="match status" value="1"/>
</dbReference>
<keyword evidence="11" id="KW-0808">Transferase</keyword>
<keyword evidence="12" id="KW-1185">Reference proteome</keyword>
<comment type="miscellaneous">
    <text evidence="8">This function is generally fulfilled by the C-terminal part of HisG, which is missing in some bacteria such as this one.</text>
</comment>
<dbReference type="UniPathway" id="UPA00031">
    <property type="reaction ID" value="UER00006"/>
</dbReference>
<dbReference type="AlphaFoldDB" id="A0A1I1IGD4"/>
<dbReference type="PANTHER" id="PTHR43707:SF1">
    <property type="entry name" value="HISTIDINE--TRNA LIGASE, MITOCHONDRIAL-RELATED"/>
    <property type="match status" value="1"/>
</dbReference>
<dbReference type="HAMAP" id="MF_00125">
    <property type="entry name" value="HisZ"/>
    <property type="match status" value="1"/>
</dbReference>
<comment type="pathway">
    <text evidence="2 8">Amino-acid biosynthesis; L-histidine biosynthesis; L-histidine from 5-phospho-alpha-D-ribose 1-diphosphate: step 1/9.</text>
</comment>
<dbReference type="NCBIfam" id="TIGR00443">
    <property type="entry name" value="hisZ_biosyn_reg"/>
    <property type="match status" value="1"/>
</dbReference>
<accession>A0A1I1IGD4</accession>
<evidence type="ECO:0000256" key="1">
    <source>
        <dbReference type="ARBA" id="ARBA00004496"/>
    </source>
</evidence>
<dbReference type="PANTHER" id="PTHR43707">
    <property type="entry name" value="HISTIDYL-TRNA SYNTHETASE"/>
    <property type="match status" value="1"/>
</dbReference>
<keyword evidence="6 8" id="KW-0963">Cytoplasm</keyword>
<dbReference type="GO" id="GO:0016757">
    <property type="term" value="F:glycosyltransferase activity"/>
    <property type="evidence" value="ECO:0007669"/>
    <property type="project" value="UniProtKB-KW"/>
</dbReference>
<comment type="subunit">
    <text evidence="4 8">Heteromultimer composed of HisG and HisZ subunits.</text>
</comment>
<dbReference type="NCBIfam" id="NF008935">
    <property type="entry name" value="PRK12292.1-1"/>
    <property type="match status" value="1"/>
</dbReference>
<dbReference type="GO" id="GO:0005737">
    <property type="term" value="C:cytoplasm"/>
    <property type="evidence" value="ECO:0007669"/>
    <property type="project" value="UniProtKB-SubCell"/>
</dbReference>
<sequence>MTIADRWLLPDGMDEVLPPQALRMESLRRGLMDLYYRWGYDLVMPPPVEFLDSLLTGAGTDLDLQTFKLTDQLTGRLMGASADVTPQVARMDAHSLRRQGPVRLCYCAHVLRARADEHQGGRSPVQAGLELFGHAGIEADIEIVKLALASLSLAGADDVHLAIGHIGIYRALAEEARLEDDVEALIFEALERKAVSEVDALIEQHIDDASLAAMFKQLPRLHGSADVLERAREVFANGSRAIGDALDQLISLHEILSAAHDEVTLYFDLAELRGYQYHTGLVFAAYVPGYGQALVKGGRYDDTGHAFGRPRPATGCSMDLKQLATLCQRSPSHDGIWAPVARDATLSRRIHELRDAGERVVQQLPEQSTDAQAHFCDRQLVLRDGAWQVEPLDNRI</sequence>
<dbReference type="InterPro" id="IPR004517">
    <property type="entry name" value="HisZ"/>
</dbReference>
<dbReference type="EMBL" id="FOLY01000002">
    <property type="protein sequence ID" value="SFC35011.1"/>
    <property type="molecule type" value="Genomic_DNA"/>
</dbReference>
<gene>
    <name evidence="8" type="primary">hisZ</name>
    <name evidence="11" type="ORF">SAMN05421848_1206</name>
</gene>
<evidence type="ECO:0000256" key="5">
    <source>
        <dbReference type="ARBA" id="ARBA00020397"/>
    </source>
</evidence>
<dbReference type="OrthoDB" id="9769617at2"/>
<evidence type="ECO:0000313" key="11">
    <source>
        <dbReference type="EMBL" id="SFC35011.1"/>
    </source>
</evidence>
<comment type="function">
    <text evidence="7 8">Required for the first step of histidine biosynthesis. May allow the feedback regulation of ATP phosphoribosyltransferase activity by histidine.</text>
</comment>
<comment type="similarity">
    <text evidence="3 8">Belongs to the class-II aminoacyl-tRNA synthetase family. HisZ subfamily.</text>
</comment>
<feature type="binding site" evidence="9">
    <location>
        <position position="273"/>
    </location>
    <ligand>
        <name>L-histidine</name>
        <dbReference type="ChEBI" id="CHEBI:57595"/>
    </ligand>
</feature>
<dbReference type="Gene3D" id="3.30.930.10">
    <property type="entry name" value="Bira Bifunctional Protein, Domain 2"/>
    <property type="match status" value="1"/>
</dbReference>
<name>A0A1I1IGD4_9GAMM</name>
<evidence type="ECO:0000313" key="12">
    <source>
        <dbReference type="Proteomes" id="UP000199046"/>
    </source>
</evidence>
<evidence type="ECO:0000256" key="3">
    <source>
        <dbReference type="ARBA" id="ARBA00005539"/>
    </source>
</evidence>
<keyword evidence="8" id="KW-0028">Amino-acid biosynthesis</keyword>
<organism evidence="11 12">
    <name type="scientific">Kushneria avicenniae</name>
    <dbReference type="NCBI Taxonomy" id="402385"/>
    <lineage>
        <taxon>Bacteria</taxon>
        <taxon>Pseudomonadati</taxon>
        <taxon>Pseudomonadota</taxon>
        <taxon>Gammaproteobacteria</taxon>
        <taxon>Oceanospirillales</taxon>
        <taxon>Halomonadaceae</taxon>
        <taxon>Kushneria</taxon>
    </lineage>
</organism>
<protein>
    <recommendedName>
        <fullName evidence="5 8">ATP phosphoribosyltransferase regulatory subunit</fullName>
    </recommendedName>
</protein>
<dbReference type="Pfam" id="PF13393">
    <property type="entry name" value="tRNA-synt_His"/>
    <property type="match status" value="1"/>
</dbReference>
<dbReference type="CDD" id="cd00773">
    <property type="entry name" value="HisRS-like_core"/>
    <property type="match status" value="1"/>
</dbReference>
<evidence type="ECO:0000256" key="7">
    <source>
        <dbReference type="ARBA" id="ARBA00025246"/>
    </source>
</evidence>
<evidence type="ECO:0000256" key="4">
    <source>
        <dbReference type="ARBA" id="ARBA00011496"/>
    </source>
</evidence>